<reference evidence="2 3" key="1">
    <citation type="journal article" date="2016" name="Nat. Commun.">
        <title>Thousands of microbial genomes shed light on interconnected biogeochemical processes in an aquifer system.</title>
        <authorList>
            <person name="Anantharaman K."/>
            <person name="Brown C.T."/>
            <person name="Hug L.A."/>
            <person name="Sharon I."/>
            <person name="Castelle C.J."/>
            <person name="Probst A.J."/>
            <person name="Thomas B.C."/>
            <person name="Singh A."/>
            <person name="Wilkins M.J."/>
            <person name="Karaoz U."/>
            <person name="Brodie E.L."/>
            <person name="Williams K.H."/>
            <person name="Hubbard S.S."/>
            <person name="Banfield J.F."/>
        </authorList>
    </citation>
    <scope>NUCLEOTIDE SEQUENCE [LARGE SCALE GENOMIC DNA]</scope>
</reference>
<gene>
    <name evidence="2" type="ORF">A3B84_02085</name>
</gene>
<sequence length="130" mass="13996">MQSSQAKIFFGIIGILILGVIATVLIRSSSAPAGPGKYDAFAQCLKDKGAVFYGAFWCPNCQEQKKLFDSSIKLLPYVECSTLDGQSQVKACADKNIEGYPTWDFADGSRLTGVVSLETLAAKTSCFLPQ</sequence>
<dbReference type="PANTHER" id="PTHR34573:SF1">
    <property type="entry name" value="VITAMIN K EPOXIDE REDUCTASE DOMAIN-CONTAINING PROTEIN"/>
    <property type="match status" value="1"/>
</dbReference>
<evidence type="ECO:0000313" key="2">
    <source>
        <dbReference type="EMBL" id="OGI71579.1"/>
    </source>
</evidence>
<protein>
    <recommendedName>
        <fullName evidence="4">Thioredoxin domain-containing protein</fullName>
    </recommendedName>
</protein>
<dbReference type="CDD" id="cd01659">
    <property type="entry name" value="TRX_superfamily"/>
    <property type="match status" value="1"/>
</dbReference>
<dbReference type="AlphaFoldDB" id="A0A1F6VPT2"/>
<comment type="caution">
    <text evidence="2">The sequence shown here is derived from an EMBL/GenBank/DDBJ whole genome shotgun (WGS) entry which is preliminary data.</text>
</comment>
<dbReference type="InterPro" id="IPR036249">
    <property type="entry name" value="Thioredoxin-like_sf"/>
</dbReference>
<accession>A0A1F6VPT2</accession>
<proteinExistence type="predicted"/>
<name>A0A1F6VPT2_9BACT</name>
<evidence type="ECO:0008006" key="4">
    <source>
        <dbReference type="Google" id="ProtNLM"/>
    </source>
</evidence>
<keyword evidence="1" id="KW-0472">Membrane</keyword>
<keyword evidence="1" id="KW-0812">Transmembrane</keyword>
<dbReference type="Proteomes" id="UP000177112">
    <property type="component" value="Unassembled WGS sequence"/>
</dbReference>
<feature type="transmembrane region" description="Helical" evidence="1">
    <location>
        <begin position="6"/>
        <end position="26"/>
    </location>
</feature>
<dbReference type="EMBL" id="MFTY01000006">
    <property type="protein sequence ID" value="OGI71579.1"/>
    <property type="molecule type" value="Genomic_DNA"/>
</dbReference>
<evidence type="ECO:0000313" key="3">
    <source>
        <dbReference type="Proteomes" id="UP000177112"/>
    </source>
</evidence>
<evidence type="ECO:0000256" key="1">
    <source>
        <dbReference type="SAM" id="Phobius"/>
    </source>
</evidence>
<organism evidence="2 3">
    <name type="scientific">Candidatus Nomurabacteria bacterium RIFCSPHIGHO2_02_FULL_35_13</name>
    <dbReference type="NCBI Taxonomy" id="1801748"/>
    <lineage>
        <taxon>Bacteria</taxon>
        <taxon>Candidatus Nomuraibacteriota</taxon>
    </lineage>
</organism>
<dbReference type="STRING" id="1801748.A3B84_02085"/>
<dbReference type="PANTHER" id="PTHR34573">
    <property type="entry name" value="VKC DOMAIN-CONTAINING PROTEIN"/>
    <property type="match status" value="1"/>
</dbReference>
<dbReference type="Gene3D" id="3.40.30.10">
    <property type="entry name" value="Glutaredoxin"/>
    <property type="match status" value="1"/>
</dbReference>
<dbReference type="SUPFAM" id="SSF52833">
    <property type="entry name" value="Thioredoxin-like"/>
    <property type="match status" value="1"/>
</dbReference>
<keyword evidence="1" id="KW-1133">Transmembrane helix</keyword>